<sequence>MFKKKLLVLTLITLGLSMITTAVVAKTNGNSNSGGFNNGSGNNGNNGGANNGSGNNGNNGGTNNGSGNNGNNGGTNNGSGNNGNNGGTDNSGVDELDLGNQALNDVTDAAVVPQTESLPSGIVVEDQRPAGSVPEPGTFLLLGLGGLAMRLRGRRTNQ</sequence>
<evidence type="ECO:0000313" key="4">
    <source>
        <dbReference type="EMBL" id="WAR45913.1"/>
    </source>
</evidence>
<dbReference type="InterPro" id="IPR013424">
    <property type="entry name" value="Ice-binding_C"/>
</dbReference>
<feature type="domain" description="Ice-binding protein C-terminal" evidence="3">
    <location>
        <begin position="132"/>
        <end position="155"/>
    </location>
</feature>
<keyword evidence="5" id="KW-1185">Reference proteome</keyword>
<reference evidence="4" key="1">
    <citation type="submission" date="2022-11" db="EMBL/GenBank/DDBJ databases">
        <title>Methylomonas rapida sp. nov., Carotenoid-Producing Obligate Methanotrophs with High Growth Characteristics and Biotechnological Potential.</title>
        <authorList>
            <person name="Tikhonova E.N."/>
            <person name="Suleimanov R.Z."/>
            <person name="Miroshnikov K."/>
            <person name="Oshkin I.Y."/>
            <person name="Belova S.E."/>
            <person name="Danilova O.V."/>
            <person name="Ashikhmin A."/>
            <person name="Konopkin A."/>
            <person name="But S.Y."/>
            <person name="Khmelenina V.N."/>
            <person name="Kuznetsov N."/>
            <person name="Pimenov N.V."/>
            <person name="Dedysh S.N."/>
        </authorList>
    </citation>
    <scope>NUCLEOTIDE SEQUENCE</scope>
    <source>
        <strain evidence="4">MP1</strain>
    </source>
</reference>
<keyword evidence="2" id="KW-0732">Signal</keyword>
<feature type="signal peptide" evidence="2">
    <location>
        <begin position="1"/>
        <end position="25"/>
    </location>
</feature>
<dbReference type="Pfam" id="PF07589">
    <property type="entry name" value="PEP-CTERM"/>
    <property type="match status" value="1"/>
</dbReference>
<evidence type="ECO:0000256" key="1">
    <source>
        <dbReference type="SAM" id="MobiDB-lite"/>
    </source>
</evidence>
<dbReference type="Proteomes" id="UP001162780">
    <property type="component" value="Chromosome"/>
</dbReference>
<gene>
    <name evidence="4" type="ORF">NM686_005190</name>
</gene>
<evidence type="ECO:0000313" key="5">
    <source>
        <dbReference type="Proteomes" id="UP001162780"/>
    </source>
</evidence>
<organism evidence="4 5">
    <name type="scientific">Methylomonas rapida</name>
    <dbReference type="NCBI Taxonomy" id="2963939"/>
    <lineage>
        <taxon>Bacteria</taxon>
        <taxon>Pseudomonadati</taxon>
        <taxon>Pseudomonadota</taxon>
        <taxon>Gammaproteobacteria</taxon>
        <taxon>Methylococcales</taxon>
        <taxon>Methylococcaceae</taxon>
        <taxon>Methylomonas</taxon>
    </lineage>
</organism>
<protein>
    <submittedName>
        <fullName evidence="4">PEP-CTERM sorting domain-containing protein</fullName>
    </submittedName>
</protein>
<proteinExistence type="predicted"/>
<dbReference type="EMBL" id="CP113517">
    <property type="protein sequence ID" value="WAR45913.1"/>
    <property type="molecule type" value="Genomic_DNA"/>
</dbReference>
<feature type="region of interest" description="Disordered" evidence="1">
    <location>
        <begin position="31"/>
        <end position="96"/>
    </location>
</feature>
<feature type="chain" id="PRO_5046329967" evidence="2">
    <location>
        <begin position="26"/>
        <end position="158"/>
    </location>
</feature>
<accession>A0ABY7GN55</accession>
<evidence type="ECO:0000259" key="3">
    <source>
        <dbReference type="Pfam" id="PF07589"/>
    </source>
</evidence>
<dbReference type="NCBIfam" id="TIGR02595">
    <property type="entry name" value="PEP_CTERM"/>
    <property type="match status" value="1"/>
</dbReference>
<evidence type="ECO:0000256" key="2">
    <source>
        <dbReference type="SAM" id="SignalP"/>
    </source>
</evidence>
<feature type="compositionally biased region" description="Gly residues" evidence="1">
    <location>
        <begin position="36"/>
        <end position="86"/>
    </location>
</feature>
<dbReference type="RefSeq" id="WP_255186820.1">
    <property type="nucleotide sequence ID" value="NZ_CP113517.1"/>
</dbReference>
<name>A0ABY7GN55_9GAMM</name>